<evidence type="ECO:0000313" key="1">
    <source>
        <dbReference type="EMBL" id="SFE99080.1"/>
    </source>
</evidence>
<keyword evidence="2" id="KW-1185">Reference proteome</keyword>
<organism evidence="1 2">
    <name type="scientific">Paenibacillus catalpae</name>
    <dbReference type="NCBI Taxonomy" id="1045775"/>
    <lineage>
        <taxon>Bacteria</taxon>
        <taxon>Bacillati</taxon>
        <taxon>Bacillota</taxon>
        <taxon>Bacilli</taxon>
        <taxon>Bacillales</taxon>
        <taxon>Paenibacillaceae</taxon>
        <taxon>Paenibacillus</taxon>
    </lineage>
</organism>
<name>A0A1I2F3K5_9BACL</name>
<reference evidence="2" key="1">
    <citation type="submission" date="2016-10" db="EMBL/GenBank/DDBJ databases">
        <authorList>
            <person name="Varghese N."/>
            <person name="Submissions S."/>
        </authorList>
    </citation>
    <scope>NUCLEOTIDE SEQUENCE [LARGE SCALE GENOMIC DNA]</scope>
    <source>
        <strain evidence="2">CGMCC 1.10784</strain>
    </source>
</reference>
<accession>A0A1I2F3K5</accession>
<dbReference type="Proteomes" id="UP000198855">
    <property type="component" value="Unassembled WGS sequence"/>
</dbReference>
<dbReference type="AlphaFoldDB" id="A0A1I2F3K5"/>
<gene>
    <name evidence="1" type="ORF">SAMN05216378_4635</name>
</gene>
<sequence length="84" mass="9355">MKPTVLTPPPYTPDMLIPPCSCIPLEGWCHSSTFALCSVYSIVCGFTRFEWTLITVHSELGIHPGEESLMEAAISRIPDIRLLH</sequence>
<protein>
    <submittedName>
        <fullName evidence="1">Uncharacterized protein</fullName>
    </submittedName>
</protein>
<dbReference type="EMBL" id="FOMT01000005">
    <property type="protein sequence ID" value="SFE99080.1"/>
    <property type="molecule type" value="Genomic_DNA"/>
</dbReference>
<proteinExistence type="predicted"/>
<evidence type="ECO:0000313" key="2">
    <source>
        <dbReference type="Proteomes" id="UP000198855"/>
    </source>
</evidence>
<dbReference type="STRING" id="1045775.SAMN05216378_4635"/>